<dbReference type="RefSeq" id="WP_377502890.1">
    <property type="nucleotide sequence ID" value="NZ_JBHMDO010000055.1"/>
</dbReference>
<protein>
    <submittedName>
        <fullName evidence="9">Carbohydrate ABC transporter permease</fullName>
    </submittedName>
</protein>
<evidence type="ECO:0000256" key="4">
    <source>
        <dbReference type="ARBA" id="ARBA00022692"/>
    </source>
</evidence>
<keyword evidence="10" id="KW-1185">Reference proteome</keyword>
<dbReference type="InterPro" id="IPR000515">
    <property type="entry name" value="MetI-like"/>
</dbReference>
<name>A0ABV5L0K2_9BACL</name>
<evidence type="ECO:0000313" key="9">
    <source>
        <dbReference type="EMBL" id="MFB9330981.1"/>
    </source>
</evidence>
<evidence type="ECO:0000256" key="2">
    <source>
        <dbReference type="ARBA" id="ARBA00022448"/>
    </source>
</evidence>
<accession>A0ABV5L0K2</accession>
<organism evidence="9 10">
    <name type="scientific">Paenibacillus aurantiacus</name>
    <dbReference type="NCBI Taxonomy" id="1936118"/>
    <lineage>
        <taxon>Bacteria</taxon>
        <taxon>Bacillati</taxon>
        <taxon>Bacillota</taxon>
        <taxon>Bacilli</taxon>
        <taxon>Bacillales</taxon>
        <taxon>Paenibacillaceae</taxon>
        <taxon>Paenibacillus</taxon>
    </lineage>
</organism>
<comment type="similarity">
    <text evidence="7">Belongs to the binding-protein-dependent transport system permease family.</text>
</comment>
<dbReference type="PANTHER" id="PTHR43744">
    <property type="entry name" value="ABC TRANSPORTER PERMEASE PROTEIN MG189-RELATED-RELATED"/>
    <property type="match status" value="1"/>
</dbReference>
<feature type="domain" description="ABC transmembrane type-1" evidence="8">
    <location>
        <begin position="69"/>
        <end position="270"/>
    </location>
</feature>
<evidence type="ECO:0000256" key="1">
    <source>
        <dbReference type="ARBA" id="ARBA00004651"/>
    </source>
</evidence>
<sequence length="285" mass="31296">MVIRFGRLVLYLFLALCAFTTLFPFLNVLASSLSSSRAILSGEVTIFPVEFNWDAYANLLQDGQLLKAMKNTVIITVIGVVLQMTATTLAAYPLSKRRLQGRGIMLGLILFTMLFGGGLIPLFLVLKTLHVLDTYWAIWLPGLISTYNLFVIKTFFEDLPVELEESAAMDGASDLTILIRIVLPVSKAIIAALSLFYAVGLWNTYSAALFFLTSSDKMPLVIKLYQMIQSPAESLLVVDSSDTGVIQPEALKAAAIMIATVPILCVYPFVQRHFIKGMLIGSVKG</sequence>
<evidence type="ECO:0000259" key="8">
    <source>
        <dbReference type="PROSITE" id="PS50928"/>
    </source>
</evidence>
<evidence type="ECO:0000256" key="7">
    <source>
        <dbReference type="RuleBase" id="RU363032"/>
    </source>
</evidence>
<dbReference type="EMBL" id="JBHMDO010000055">
    <property type="protein sequence ID" value="MFB9330981.1"/>
    <property type="molecule type" value="Genomic_DNA"/>
</dbReference>
<feature type="transmembrane region" description="Helical" evidence="7">
    <location>
        <begin position="177"/>
        <end position="202"/>
    </location>
</feature>
<evidence type="ECO:0000256" key="6">
    <source>
        <dbReference type="ARBA" id="ARBA00023136"/>
    </source>
</evidence>
<feature type="transmembrane region" description="Helical" evidence="7">
    <location>
        <begin position="73"/>
        <end position="92"/>
    </location>
</feature>
<evidence type="ECO:0000256" key="3">
    <source>
        <dbReference type="ARBA" id="ARBA00022475"/>
    </source>
</evidence>
<evidence type="ECO:0000313" key="10">
    <source>
        <dbReference type="Proteomes" id="UP001589747"/>
    </source>
</evidence>
<keyword evidence="5 7" id="KW-1133">Transmembrane helix</keyword>
<dbReference type="Proteomes" id="UP001589747">
    <property type="component" value="Unassembled WGS sequence"/>
</dbReference>
<dbReference type="SUPFAM" id="SSF161098">
    <property type="entry name" value="MetI-like"/>
    <property type="match status" value="1"/>
</dbReference>
<dbReference type="InterPro" id="IPR035906">
    <property type="entry name" value="MetI-like_sf"/>
</dbReference>
<reference evidence="9 10" key="1">
    <citation type="submission" date="2024-09" db="EMBL/GenBank/DDBJ databases">
        <authorList>
            <person name="Sun Q."/>
            <person name="Mori K."/>
        </authorList>
    </citation>
    <scope>NUCLEOTIDE SEQUENCE [LARGE SCALE GENOMIC DNA]</scope>
    <source>
        <strain evidence="9 10">TISTR 2452</strain>
    </source>
</reference>
<feature type="transmembrane region" description="Helical" evidence="7">
    <location>
        <begin position="104"/>
        <end position="124"/>
    </location>
</feature>
<keyword evidence="6 7" id="KW-0472">Membrane</keyword>
<proteinExistence type="inferred from homology"/>
<keyword evidence="4 7" id="KW-0812">Transmembrane</keyword>
<dbReference type="Pfam" id="PF00528">
    <property type="entry name" value="BPD_transp_1"/>
    <property type="match status" value="1"/>
</dbReference>
<keyword evidence="2 7" id="KW-0813">Transport</keyword>
<dbReference type="PANTHER" id="PTHR43744:SF9">
    <property type="entry name" value="POLYGALACTURONAN_RHAMNOGALACTURONAN TRANSPORT SYSTEM PERMEASE PROTEIN YTCP"/>
    <property type="match status" value="1"/>
</dbReference>
<gene>
    <name evidence="9" type="ORF">ACFFSY_34005</name>
</gene>
<keyword evidence="3" id="KW-1003">Cell membrane</keyword>
<dbReference type="PROSITE" id="PS50928">
    <property type="entry name" value="ABC_TM1"/>
    <property type="match status" value="1"/>
</dbReference>
<comment type="subcellular location">
    <subcellularLocation>
        <location evidence="1 7">Cell membrane</location>
        <topology evidence="1 7">Multi-pass membrane protein</topology>
    </subcellularLocation>
</comment>
<evidence type="ECO:0000256" key="5">
    <source>
        <dbReference type="ARBA" id="ARBA00022989"/>
    </source>
</evidence>
<feature type="transmembrane region" description="Helical" evidence="7">
    <location>
        <begin position="136"/>
        <end position="156"/>
    </location>
</feature>
<comment type="caution">
    <text evidence="9">The sequence shown here is derived from an EMBL/GenBank/DDBJ whole genome shotgun (WGS) entry which is preliminary data.</text>
</comment>
<dbReference type="CDD" id="cd06261">
    <property type="entry name" value="TM_PBP2"/>
    <property type="match status" value="1"/>
</dbReference>
<feature type="transmembrane region" description="Helical" evidence="7">
    <location>
        <begin position="250"/>
        <end position="270"/>
    </location>
</feature>
<dbReference type="Gene3D" id="1.10.3720.10">
    <property type="entry name" value="MetI-like"/>
    <property type="match status" value="1"/>
</dbReference>